<dbReference type="PRINTS" id="PR00019">
    <property type="entry name" value="LEURICHRPT"/>
</dbReference>
<dbReference type="FunFam" id="3.80.10.10:FF:000116">
    <property type="entry name" value="Leucine-rich repeat-containing protein 40"/>
    <property type="match status" value="1"/>
</dbReference>
<accession>A0A2J7ZWV7</accession>
<keyword evidence="3" id="KW-0677">Repeat</keyword>
<organism evidence="4 5">
    <name type="scientific">Tetrabaena socialis</name>
    <dbReference type="NCBI Taxonomy" id="47790"/>
    <lineage>
        <taxon>Eukaryota</taxon>
        <taxon>Viridiplantae</taxon>
        <taxon>Chlorophyta</taxon>
        <taxon>core chlorophytes</taxon>
        <taxon>Chlorophyceae</taxon>
        <taxon>CS clade</taxon>
        <taxon>Chlamydomonadales</taxon>
        <taxon>Tetrabaenaceae</taxon>
        <taxon>Tetrabaena</taxon>
    </lineage>
</organism>
<dbReference type="PANTHER" id="PTHR48051:SF1">
    <property type="entry name" value="RAS SUPPRESSOR PROTEIN 1"/>
    <property type="match status" value="1"/>
</dbReference>
<dbReference type="InterPro" id="IPR032675">
    <property type="entry name" value="LRR_dom_sf"/>
</dbReference>
<evidence type="ECO:0000256" key="1">
    <source>
        <dbReference type="ARBA" id="ARBA00004430"/>
    </source>
</evidence>
<comment type="caution">
    <text evidence="4">The sequence shown here is derived from an EMBL/GenBank/DDBJ whole genome shotgun (WGS) entry which is preliminary data.</text>
</comment>
<dbReference type="AlphaFoldDB" id="A0A2J7ZWV7"/>
<reference evidence="4 5" key="1">
    <citation type="journal article" date="2017" name="Mol. Biol. Evol.">
        <title>The 4-celled Tetrabaena socialis nuclear genome reveals the essential components for genetic control of cell number at the origin of multicellularity in the volvocine lineage.</title>
        <authorList>
            <person name="Featherston J."/>
            <person name="Arakaki Y."/>
            <person name="Hanschen E.R."/>
            <person name="Ferris P.J."/>
            <person name="Michod R.E."/>
            <person name="Olson B.J.S.C."/>
            <person name="Nozaki H."/>
            <person name="Durand P.M."/>
        </authorList>
    </citation>
    <scope>NUCLEOTIDE SEQUENCE [LARGE SCALE GENOMIC DNA]</scope>
    <source>
        <strain evidence="4 5">NIES-571</strain>
    </source>
</reference>
<dbReference type="InterPro" id="IPR003591">
    <property type="entry name" value="Leu-rich_rpt_typical-subtyp"/>
</dbReference>
<sequence>MANPPPTAVLKAIVAARSTGTLNLNGRGLQQVPSAVYNLEEAVAGHDAKWWEVAEMYKMDLSRNALTRLPPELGLLSTLTHLDVSSQPVRFHVPSPPRPQDVNEFVLPLRRNQLSFVPPELGLLPALRTLELRDNLLTAIPAEALDLSQTGLSYFPPEVPSLPRLRVLNLSSNRLEGLPAEVATMTRLEELNLCNNNIAALPPQLGLLSASLRSLGLEGNPLRTLRRPILERGTAAVLQYLKDRIPQ</sequence>
<protein>
    <submittedName>
        <fullName evidence="4">Leucine-rich repeat-containing protein 40</fullName>
    </submittedName>
</protein>
<dbReference type="SMART" id="SM00369">
    <property type="entry name" value="LRR_TYP"/>
    <property type="match status" value="5"/>
</dbReference>
<evidence type="ECO:0000313" key="5">
    <source>
        <dbReference type="Proteomes" id="UP000236333"/>
    </source>
</evidence>
<dbReference type="Proteomes" id="UP000236333">
    <property type="component" value="Unassembled WGS sequence"/>
</dbReference>
<keyword evidence="5" id="KW-1185">Reference proteome</keyword>
<dbReference type="SUPFAM" id="SSF52058">
    <property type="entry name" value="L domain-like"/>
    <property type="match status" value="1"/>
</dbReference>
<name>A0A2J7ZWV7_9CHLO</name>
<dbReference type="Gene3D" id="3.80.10.10">
    <property type="entry name" value="Ribonuclease Inhibitor"/>
    <property type="match status" value="2"/>
</dbReference>
<evidence type="ECO:0000256" key="3">
    <source>
        <dbReference type="ARBA" id="ARBA00022737"/>
    </source>
</evidence>
<dbReference type="InterPro" id="IPR050216">
    <property type="entry name" value="LRR_domain-containing"/>
</dbReference>
<dbReference type="EMBL" id="PGGS01000362">
    <property type="protein sequence ID" value="PNH04761.1"/>
    <property type="molecule type" value="Genomic_DNA"/>
</dbReference>
<dbReference type="Pfam" id="PF13855">
    <property type="entry name" value="LRR_8"/>
    <property type="match status" value="1"/>
</dbReference>
<evidence type="ECO:0000256" key="2">
    <source>
        <dbReference type="ARBA" id="ARBA00022614"/>
    </source>
</evidence>
<dbReference type="PROSITE" id="PS51450">
    <property type="entry name" value="LRR"/>
    <property type="match status" value="2"/>
</dbReference>
<proteinExistence type="predicted"/>
<gene>
    <name evidence="4" type="ORF">TSOC_009066</name>
</gene>
<evidence type="ECO:0000313" key="4">
    <source>
        <dbReference type="EMBL" id="PNH04761.1"/>
    </source>
</evidence>
<dbReference type="InterPro" id="IPR001611">
    <property type="entry name" value="Leu-rich_rpt"/>
</dbReference>
<dbReference type="PANTHER" id="PTHR48051">
    <property type="match status" value="1"/>
</dbReference>
<comment type="subcellular location">
    <subcellularLocation>
        <location evidence="1">Cytoplasm</location>
        <location evidence="1">Cytoskeleton</location>
        <location evidence="1">Cilium axoneme</location>
    </subcellularLocation>
</comment>
<dbReference type="OrthoDB" id="660555at2759"/>
<keyword evidence="2" id="KW-0433">Leucine-rich repeat</keyword>
<dbReference type="GO" id="GO:0005930">
    <property type="term" value="C:axoneme"/>
    <property type="evidence" value="ECO:0007669"/>
    <property type="project" value="UniProtKB-SubCell"/>
</dbReference>